<accession>A0A5C5ZT08</accession>
<feature type="compositionally biased region" description="Polar residues" evidence="1">
    <location>
        <begin position="93"/>
        <end position="102"/>
    </location>
</feature>
<dbReference type="EMBL" id="SJPQ01000001">
    <property type="protein sequence ID" value="TWT90137.1"/>
    <property type="molecule type" value="Genomic_DNA"/>
</dbReference>
<keyword evidence="3" id="KW-1185">Reference proteome</keyword>
<reference evidence="2 3" key="1">
    <citation type="submission" date="2019-02" db="EMBL/GenBank/DDBJ databases">
        <title>Deep-cultivation of Planctomycetes and their phenomic and genomic characterization uncovers novel biology.</title>
        <authorList>
            <person name="Wiegand S."/>
            <person name="Jogler M."/>
            <person name="Boedeker C."/>
            <person name="Pinto D."/>
            <person name="Vollmers J."/>
            <person name="Rivas-Marin E."/>
            <person name="Kohn T."/>
            <person name="Peeters S.H."/>
            <person name="Heuer A."/>
            <person name="Rast P."/>
            <person name="Oberbeckmann S."/>
            <person name="Bunk B."/>
            <person name="Jeske O."/>
            <person name="Meyerdierks A."/>
            <person name="Storesund J.E."/>
            <person name="Kallscheuer N."/>
            <person name="Luecker S."/>
            <person name="Lage O.M."/>
            <person name="Pohl T."/>
            <person name="Merkel B.J."/>
            <person name="Hornburger P."/>
            <person name="Mueller R.-W."/>
            <person name="Bruemmer F."/>
            <person name="Labrenz M."/>
            <person name="Spormann A.M."/>
            <person name="Op Den Camp H."/>
            <person name="Overmann J."/>
            <person name="Amann R."/>
            <person name="Jetten M.S.M."/>
            <person name="Mascher T."/>
            <person name="Medema M.H."/>
            <person name="Devos D.P."/>
            <person name="Kaster A.-K."/>
            <person name="Ovreas L."/>
            <person name="Rohde M."/>
            <person name="Galperin M.Y."/>
            <person name="Jogler C."/>
        </authorList>
    </citation>
    <scope>NUCLEOTIDE SEQUENCE [LARGE SCALE GENOMIC DNA]</scope>
    <source>
        <strain evidence="2 3">Mal64</strain>
    </source>
</reference>
<organism evidence="2 3">
    <name type="scientific">Pseudobythopirellula maris</name>
    <dbReference type="NCBI Taxonomy" id="2527991"/>
    <lineage>
        <taxon>Bacteria</taxon>
        <taxon>Pseudomonadati</taxon>
        <taxon>Planctomycetota</taxon>
        <taxon>Planctomycetia</taxon>
        <taxon>Pirellulales</taxon>
        <taxon>Lacipirellulaceae</taxon>
        <taxon>Pseudobythopirellula</taxon>
    </lineage>
</organism>
<proteinExistence type="predicted"/>
<dbReference type="Proteomes" id="UP000315440">
    <property type="component" value="Unassembled WGS sequence"/>
</dbReference>
<feature type="region of interest" description="Disordered" evidence="1">
    <location>
        <begin position="53"/>
        <end position="72"/>
    </location>
</feature>
<name>A0A5C5ZT08_9BACT</name>
<evidence type="ECO:0000256" key="1">
    <source>
        <dbReference type="SAM" id="MobiDB-lite"/>
    </source>
</evidence>
<dbReference type="RefSeq" id="WP_146396612.1">
    <property type="nucleotide sequence ID" value="NZ_SJPQ01000001.1"/>
</dbReference>
<dbReference type="AlphaFoldDB" id="A0A5C5ZT08"/>
<feature type="region of interest" description="Disordered" evidence="1">
    <location>
        <begin position="80"/>
        <end position="102"/>
    </location>
</feature>
<sequence>MSLFHRYAVALFLAAGVGLVSGCQQGDTYTTEKPVIEDDASDVEIDGERDEALLEDADESVREPVDNLTPDEEKVDIRTPLGDVQVGEDPLTGDTNVNVDSE</sequence>
<feature type="compositionally biased region" description="Basic and acidic residues" evidence="1">
    <location>
        <begin position="59"/>
        <end position="72"/>
    </location>
</feature>
<gene>
    <name evidence="2" type="ORF">Mal64_05210</name>
</gene>
<dbReference type="PROSITE" id="PS51257">
    <property type="entry name" value="PROKAR_LIPOPROTEIN"/>
    <property type="match status" value="1"/>
</dbReference>
<protein>
    <submittedName>
        <fullName evidence="2">Uncharacterized protein</fullName>
    </submittedName>
</protein>
<comment type="caution">
    <text evidence="2">The sequence shown here is derived from an EMBL/GenBank/DDBJ whole genome shotgun (WGS) entry which is preliminary data.</text>
</comment>
<evidence type="ECO:0000313" key="3">
    <source>
        <dbReference type="Proteomes" id="UP000315440"/>
    </source>
</evidence>
<evidence type="ECO:0000313" key="2">
    <source>
        <dbReference type="EMBL" id="TWT90137.1"/>
    </source>
</evidence>